<dbReference type="InterPro" id="IPR036116">
    <property type="entry name" value="FN3_sf"/>
</dbReference>
<reference evidence="4" key="1">
    <citation type="submission" date="2021-04" db="EMBL/GenBank/DDBJ databases">
        <title>A novel Synergistetes isolate from a pyrite-forming mixed culture.</title>
        <authorList>
            <person name="Bunk B."/>
            <person name="Sproer C."/>
            <person name="Spring S."/>
            <person name="Pester M."/>
        </authorList>
    </citation>
    <scope>NUCLEOTIDE SEQUENCE [LARGE SCALE GENOMIC DNA]</scope>
    <source>
        <strain evidence="4">J.5.4.2-T.3.5.2</strain>
    </source>
</reference>
<dbReference type="Pfam" id="PF13550">
    <property type="entry name" value="Phage-tail_3"/>
    <property type="match status" value="1"/>
</dbReference>
<accession>A0A9Q7EWZ5</accession>
<name>A0A9Q7EWZ5_9BACT</name>
<evidence type="ECO:0000256" key="1">
    <source>
        <dbReference type="SAM" id="Phobius"/>
    </source>
</evidence>
<feature type="transmembrane region" description="Helical" evidence="1">
    <location>
        <begin position="86"/>
        <end position="113"/>
    </location>
</feature>
<dbReference type="InterPro" id="IPR055385">
    <property type="entry name" value="GpJ_HDII-ins2"/>
</dbReference>
<feature type="domain" description="Fibronectin type-III" evidence="2">
    <location>
        <begin position="1465"/>
        <end position="1556"/>
    </location>
</feature>
<dbReference type="PANTHER" id="PTHR36251">
    <property type="entry name" value="FELS-1 PROPHAGE HOST SPECIFICITY PROTEIN-RELATED"/>
    <property type="match status" value="1"/>
</dbReference>
<protein>
    <recommendedName>
        <fullName evidence="2">Fibronectin type-III domain-containing protein</fullName>
    </recommendedName>
</protein>
<dbReference type="Gene3D" id="2.60.40.10">
    <property type="entry name" value="Immunoglobulins"/>
    <property type="match status" value="4"/>
</dbReference>
<dbReference type="RefSeq" id="WP_274374483.1">
    <property type="nucleotide sequence ID" value="NZ_CP072943.1"/>
</dbReference>
<feature type="domain" description="Fibronectin type-III" evidence="2">
    <location>
        <begin position="1651"/>
        <end position="1742"/>
    </location>
</feature>
<keyword evidence="1" id="KW-1133">Transmembrane helix</keyword>
<evidence type="ECO:0000313" key="3">
    <source>
        <dbReference type="EMBL" id="QTX33204.1"/>
    </source>
</evidence>
<proteinExistence type="predicted"/>
<dbReference type="EMBL" id="CP072943">
    <property type="protein sequence ID" value="QTX33204.1"/>
    <property type="molecule type" value="Genomic_DNA"/>
</dbReference>
<keyword evidence="4" id="KW-1185">Reference proteome</keyword>
<gene>
    <name evidence="3" type="ORF">KAR29_04735</name>
</gene>
<dbReference type="InterPro" id="IPR032876">
    <property type="entry name" value="J_dom"/>
</dbReference>
<dbReference type="InterPro" id="IPR053171">
    <property type="entry name" value="Viral_Tip_Attach_Protein"/>
</dbReference>
<dbReference type="SUPFAM" id="SSF49265">
    <property type="entry name" value="Fibronectin type III"/>
    <property type="match status" value="2"/>
</dbReference>
<dbReference type="SMART" id="SM00060">
    <property type="entry name" value="FN3"/>
    <property type="match status" value="5"/>
</dbReference>
<organism evidence="3 4">
    <name type="scientific">Aminithiophilus ramosus</name>
    <dbReference type="NCBI Taxonomy" id="3029084"/>
    <lineage>
        <taxon>Bacteria</taxon>
        <taxon>Thermotogati</taxon>
        <taxon>Synergistota</taxon>
        <taxon>Synergistia</taxon>
        <taxon>Synergistales</taxon>
        <taxon>Aminithiophilaceae</taxon>
        <taxon>Aminithiophilus</taxon>
    </lineage>
</organism>
<dbReference type="Proteomes" id="UP000671879">
    <property type="component" value="Chromosome"/>
</dbReference>
<dbReference type="KEGG" id="aram:KAR29_04735"/>
<dbReference type="PROSITE" id="PS50853">
    <property type="entry name" value="FN3"/>
    <property type="match status" value="2"/>
</dbReference>
<keyword evidence="1" id="KW-0472">Membrane</keyword>
<dbReference type="InterPro" id="IPR013783">
    <property type="entry name" value="Ig-like_fold"/>
</dbReference>
<sequence>MEKLTVTRIRNPFSPSDRKISTLPYRPGVPLSSYLERLSFDTGAEYTLSVNGRIVSGERARTYVPEPWDWVTLVPVVRGGDGKNPLAVIASLLVPVVAMGVGSMIAGGSFAGAGMIAQTAWGWQSYLGAAATLMVGGSLINSLFSPANVDLPDLDSGQVYRWGKMQALVGQGYPVPLLHGTVRTAGQILAEHVSTDGEKQYYNVLLCLAEGPVDEISEIRINDNPVENFSDVWVHVRTGENDQTVIDGFDDTYADQSLSYVLDMTDPQEVADVRERRCDTCDRWRGRACLIREGEEEIRGDRRVRPPRSTDPAFLCADYAVRTWGDRYFRDSSPTWSTHRTEGDSGEGIEVVLDFSQGLYHADDQGEQEETHVDVEIQYRRVGTSSWTPWVSERIACKETSPFQRFWRADHIPAGRYEVRARVAAKEGTSLRYANKVVWTTLSHIVYDDFIRPGKALLAIRALATDQLSGGRPNVTASVRRSTVRVRNPATGLHEARAADNPAWACYDVLHRCRRLKDVRNGAWVHEVQGVPADRIVYADFAAWAEFCDAGALKVNYLLGEATDLWTALQVYEDAGRGKAILRGTRWSCMWDGPSEPVQLFSVGNVLKDSFQEEFLSLTDRANAVEATFRNASKGYEQDTLTVYDEGFDREDNLANPTQIRLDGVTTFEQAYREAKYRLSLNKYILRTCTWVADVDAIACQVGDVVRLQHDVPRWGWGGRLVGTDFREGATNIYDADVSWNVWSSDSANMAALTTKTGRNAFTVKGVSSVPGAYSYVYPKFLLAGSDCSFSCRVRNNGSRVLKVTLRLRRYGNGADIASATSFQIRPGETEAVSIRSEEKTDIGVTCAITVHSSSEDGTVDAEIDMLQVEAGHEVTPYVPAGVTRPDSDILVLDREVTLESGKNYAVMVRRADDVLVERELLPVYETTVTDRVTLNGYLAESISPGDTSFEFCSGVHAGDPANSNGVSTSMGEGWTAATHYNDSTLDVASAGRLGGRALRVRKGTLDGWTAYVNGSVRVEPGRTYRASIWCRANSTVDPDPPFLFYGTVSSDRFHGKWIGEPPGSRPGLWVKREALFTVSVSTKGKVYLYGSSSGGSDGDTWEYDDYHLEEVHDPEGGEVYSLGEVDRTGKDFRVIRVTREEDLKVRLVGIEYVPEVYDERTPPDEPETIAPAPVTSLRVSEHVDAGGKVFLDVAWTPPRGDYYGATVAIDGKKVADLPQFATSCQIPLPESDRVVVGVTTLDALGFGKASAETIYAIQARTVPQVSGISLEENSYVLKDGTVLSDVKVSWNRPNYAHIRHFAIYCRLDDGEDEPGGISTDDSFVLKALPAPRRVTVSVAVVNSAGCGGLPLAAPPLTLTGKSAPPPNVTGLKATVDPLDRGRYLLSWNGISLEDVPDLRGYAVRKGATWASGVSVGTILPEPRLSLEYDASGTYVYHVRALDNSGNLSVGTASITVVAGLEPGRPTNLGLALDDTDKSWGTLSWTPSPGKDIVAYDVRRGSAWEKAVSLGESATSAFRVRLSASGAVTFLVRARTRRGASSSTAQLATTVDIDPRDVTGFSAEQRADAKNVVLLSWDAPVDRDVAYFEIREGTSWDGGEVIGAHVSGLFLEHRVSIEKNYTWWIRAVSVAGNPSLNPVPISRVVGLVPSPPSGLAVAQDPYDRTRVAISWVPSPDADVTGYEVRDGISWEAAEILGVTADPRLNLTLAVSTDLAVKVRARNSSGFLSAEISASLSADLEPSNVAGFQAAQDGTTIDMLWDRVDEPDVVGYEIREGSSWETGTVLVTGLTQTGYVYPVATERTFRVHVKALTRAGFHSSQAASASVAVTDLPPKNVLLSWDELTLGSGTHDGTAFGPSEATFATLGGRFSDYPTDRFNEAGAAEVLMLANKFSTEGGGADTDWSKWGHFSSSTYWNQATVRQYPDPAMGMCFESVAENTTYFYDYYPYGFGAGRTYHFGVWLKSSVTQRKTLTAYLNSNLGGQHTVGGTAVTVVLPSGEWVRVACDITATEDVEVGRGGIGLNFGGGNEGITYSAAKPLCREYTGIYSPARKDIGRIVTADIGAEFIPSFAAAAGTNAALEYRTSRDGSVWTPWRVFSPRQETFRYIEARVLLSTTDPTGTPEVGTLKISVDMPDVAKSGRIAVPSGGGVVHFGYTFTVPPSLVVSADGANRRAEITSGPSVSQATVKVLDAAGSDVGGTLSWYVAGY</sequence>
<evidence type="ECO:0000259" key="2">
    <source>
        <dbReference type="PROSITE" id="PS50853"/>
    </source>
</evidence>
<dbReference type="Gene3D" id="2.60.120.260">
    <property type="entry name" value="Galactose-binding domain-like"/>
    <property type="match status" value="1"/>
</dbReference>
<dbReference type="Pfam" id="PF24801">
    <property type="entry name" value="FNIII-A_GpJ"/>
    <property type="match status" value="1"/>
</dbReference>
<dbReference type="PANTHER" id="PTHR36251:SF2">
    <property type="entry name" value="GIFSY-2 PROPHAGE HOST SPECIFICITY PROTEIN J, PHAGE LAMBDA"/>
    <property type="match status" value="1"/>
</dbReference>
<keyword evidence="1" id="KW-0812">Transmembrane</keyword>
<evidence type="ECO:0000313" key="4">
    <source>
        <dbReference type="Proteomes" id="UP000671879"/>
    </source>
</evidence>
<dbReference type="InterPro" id="IPR003961">
    <property type="entry name" value="FN3_dom"/>
</dbReference>